<feature type="compositionally biased region" description="Polar residues" evidence="11">
    <location>
        <begin position="430"/>
        <end position="442"/>
    </location>
</feature>
<feature type="compositionally biased region" description="Pro residues" evidence="11">
    <location>
        <begin position="117"/>
        <end position="127"/>
    </location>
</feature>
<feature type="domain" description="EH" evidence="13">
    <location>
        <begin position="293"/>
        <end position="386"/>
    </location>
</feature>
<evidence type="ECO:0000256" key="3">
    <source>
        <dbReference type="ARBA" id="ARBA00004413"/>
    </source>
</evidence>
<feature type="region of interest" description="Disordered" evidence="11">
    <location>
        <begin position="92"/>
        <end position="143"/>
    </location>
</feature>
<comment type="subunit">
    <text evidence="4">Component of the PAN1 actin cytoskeleton-regulatory complex.</text>
</comment>
<accession>A0A8H8QUQ5</accession>
<comment type="subcellular location">
    <subcellularLocation>
        <location evidence="3">Cell membrane</location>
        <topology evidence="3">Peripheral membrane protein</topology>
        <orientation evidence="3">Cytoplasmic side</orientation>
    </subcellularLocation>
    <subcellularLocation>
        <location evidence="2">Cytoplasm</location>
        <location evidence="2">Cytoskeleton</location>
        <location evidence="2">Actin patch</location>
    </subcellularLocation>
    <subcellularLocation>
        <location evidence="1">Endosome membrane</location>
        <topology evidence="1">Peripheral membrane protein</topology>
        <orientation evidence="1">Cytoplasmic side</orientation>
    </subcellularLocation>
</comment>
<dbReference type="InterPro" id="IPR000261">
    <property type="entry name" value="EH_dom"/>
</dbReference>
<keyword evidence="16" id="KW-1185">Reference proteome</keyword>
<comment type="caution">
    <text evidence="15">The sequence shown here is derived from an EMBL/GenBank/DDBJ whole genome shotgun (WGS) entry which is preliminary data.</text>
</comment>
<evidence type="ECO:0000256" key="11">
    <source>
        <dbReference type="SAM" id="MobiDB-lite"/>
    </source>
</evidence>
<dbReference type="SUPFAM" id="SSF47473">
    <property type="entry name" value="EF-hand"/>
    <property type="match status" value="3"/>
</dbReference>
<dbReference type="PANTHER" id="PTHR11216">
    <property type="entry name" value="EH DOMAIN"/>
    <property type="match status" value="1"/>
</dbReference>
<feature type="compositionally biased region" description="Polar residues" evidence="11">
    <location>
        <begin position="1055"/>
        <end position="1079"/>
    </location>
</feature>
<keyword evidence="5" id="KW-0254">Endocytosis</keyword>
<feature type="compositionally biased region" description="Polar residues" evidence="11">
    <location>
        <begin position="732"/>
        <end position="753"/>
    </location>
</feature>
<sequence>MAEDPTAPSLNLTAEEKRVFGQLFRQADTEGLGVVTGEVAVKFFEKTRLEPRILGEIWQIADKENRGLLTPAGFGIVLRLIGHYQAGRDPTPELALRAGPLPKFDAGSVPGASPTTIQPPPGPPPSALQPQRSGSGPIRVPPLTPDKAAQYASLFEKSGAVNGQLPGEQAKQIFERAGLPNEILGRIWNLADTEQRGSLQSTEFVIAMHLLASFKSGALRGLPNVLPAGLYEAAARRMPSRQSSGMAPIPRQFSGALGAQRSGSPLNPAVYNTPPQFPQNSGSGGAWAITPGDKAKFDSIYYPLDKTNKGYITGDEAVPFFSESKLPEEALAQIWDLADINSAGVLTKDEFAVAMYLIRQQRGKRDGRESLPSTLPPNLIPPSMRHQVRPAAVPTAPVFEAPPPTLPKSAAEDLFGLDALSGPAPAPTQAPLSTGGSASFGVSNDPFGSRSPITPSSPTQSSSLQASNIFTPFAPTSTFGQALSYNNTGGSNNTGPLQQRNVQPQSSAADDLLGDNDPEISRKLTSETSELANLSNQVGSLSKQMQEVQGQRATSQNELTQAGSQKQEFEQRLSQLRTLYEQEVKDVRSLKERLTASQNETKKLQTEIAMIEGTFQDLQNQHRQTVTALEADQQENASLKERMRVVNTEISQLKPSLEKLRSDARQQKGLVAINKKQLATNEAEREKLKAEAEELNKSIEEDTKTLAAAAKVQSQSPVPSQSQVASPTPSTISANNPFFRRQGSSSELPNSPFTSPPQPDRSFENVFGPAFGEASTAKESAPPTSFKHDTDIRPPSGASGSFSHNRTGSGNEFSPPSRTSPAISNRELPHASPLPQTSVLSQGTGFPPPPPESRQISSSFLPFPEHSDSVTSSQQVSAPNSRFGEDSTGAETPTNYMGTTPTGSSSAGPAEHVRAVSPGLDRHSTASPATSPTKDSMPGAFPGDSNSSHIVATPTGGSTLSEQAAADPFGLPKEPVRSGTAKDDFDSAFAGFGTTPKPQERSNTGSSAAGSVAAAPTVFNKEFPPIAELEHDDDSDSASERGGFDDDFAPASPAHTRNQSSGQQPTTQVAPSGDATNDLLSARPAAIHSLTSESLATTNPPTPGAQAPPPVYDRVVSSGDQAQTEAQQYIGLLPSREIPTSPPNISAEPASSTTTSQTPFSAPQVSAQPAPPAKVPFDDDFDEFDDLEDAKEGDADDDFANISALDRSGLDDFNPVFDSPPTSKGGDSISPHTKNAFGGNDAAFGDFTQSPQSTQPAPNANAVTNDNHDWDAIFAGLDGPSAAAAEPAPPASVPTSSLDAPKPNGNSARPARPEIGRALTEAGVHDDPILKNLTGMGYPRKEALAALEKYDYNLERAANYLASQS</sequence>
<dbReference type="InterPro" id="IPR015940">
    <property type="entry name" value="UBA"/>
</dbReference>
<evidence type="ECO:0000256" key="6">
    <source>
        <dbReference type="ARBA" id="ARBA00022753"/>
    </source>
</evidence>
<dbReference type="EMBL" id="QGMH01000199">
    <property type="protein sequence ID" value="TVY23177.1"/>
    <property type="molecule type" value="Genomic_DNA"/>
</dbReference>
<dbReference type="GO" id="GO:0005886">
    <property type="term" value="C:plasma membrane"/>
    <property type="evidence" value="ECO:0007669"/>
    <property type="project" value="UniProtKB-SubCell"/>
</dbReference>
<evidence type="ECO:0000259" key="12">
    <source>
        <dbReference type="PROSITE" id="PS50030"/>
    </source>
</evidence>
<evidence type="ECO:0000256" key="2">
    <source>
        <dbReference type="ARBA" id="ARBA00004134"/>
    </source>
</evidence>
<dbReference type="CDD" id="cd14270">
    <property type="entry name" value="UBA"/>
    <property type="match status" value="1"/>
</dbReference>
<dbReference type="Pfam" id="PF00627">
    <property type="entry name" value="UBA"/>
    <property type="match status" value="1"/>
</dbReference>
<feature type="domain" description="UBA" evidence="12">
    <location>
        <begin position="1324"/>
        <end position="1364"/>
    </location>
</feature>
<dbReference type="GO" id="GO:0003779">
    <property type="term" value="F:actin binding"/>
    <property type="evidence" value="ECO:0007669"/>
    <property type="project" value="UniProtKB-KW"/>
</dbReference>
<evidence type="ECO:0000256" key="1">
    <source>
        <dbReference type="ARBA" id="ARBA00004125"/>
    </source>
</evidence>
<dbReference type="RefSeq" id="XP_031001965.1">
    <property type="nucleotide sequence ID" value="XM_031152719.1"/>
</dbReference>
<protein>
    <submittedName>
        <fullName evidence="15">Putative calcium-binding protein</fullName>
    </submittedName>
</protein>
<feature type="compositionally biased region" description="Polar residues" evidence="11">
    <location>
        <begin position="869"/>
        <end position="880"/>
    </location>
</feature>
<evidence type="ECO:0000256" key="10">
    <source>
        <dbReference type="ARBA" id="ARBA00025194"/>
    </source>
</evidence>
<dbReference type="PROSITE" id="PS50222">
    <property type="entry name" value="EF_HAND_2"/>
    <property type="match status" value="1"/>
</dbReference>
<dbReference type="Gene3D" id="1.10.8.10">
    <property type="entry name" value="DNA helicase RuvA subunit, C-terminal domain"/>
    <property type="match status" value="1"/>
</dbReference>
<dbReference type="GO" id="GO:0006897">
    <property type="term" value="P:endocytosis"/>
    <property type="evidence" value="ECO:0007669"/>
    <property type="project" value="UniProtKB-KW"/>
</dbReference>
<feature type="domain" description="EH" evidence="13">
    <location>
        <begin position="16"/>
        <end position="124"/>
    </location>
</feature>
<dbReference type="Proteomes" id="UP000431533">
    <property type="component" value="Unassembled WGS sequence"/>
</dbReference>
<evidence type="ECO:0000259" key="14">
    <source>
        <dbReference type="PROSITE" id="PS50222"/>
    </source>
</evidence>
<feature type="compositionally biased region" description="Polar residues" evidence="11">
    <location>
        <begin position="944"/>
        <end position="962"/>
    </location>
</feature>
<dbReference type="SUPFAM" id="SSF46934">
    <property type="entry name" value="UBA-like"/>
    <property type="match status" value="1"/>
</dbReference>
<feature type="compositionally biased region" description="Low complexity" evidence="11">
    <location>
        <begin position="1159"/>
        <end position="1168"/>
    </location>
</feature>
<feature type="compositionally biased region" description="Polar residues" evidence="11">
    <location>
        <begin position="889"/>
        <end position="907"/>
    </location>
</feature>
<dbReference type="InterPro" id="IPR011992">
    <property type="entry name" value="EF-hand-dom_pair"/>
</dbReference>
<feature type="compositionally biased region" description="Polar residues" evidence="11">
    <location>
        <begin position="496"/>
        <end position="508"/>
    </location>
</feature>
<feature type="compositionally biased region" description="Basic and acidic residues" evidence="11">
    <location>
        <begin position="974"/>
        <end position="985"/>
    </location>
</feature>
<feature type="compositionally biased region" description="Polar residues" evidence="11">
    <location>
        <begin position="925"/>
        <end position="934"/>
    </location>
</feature>
<dbReference type="Gene3D" id="1.10.287.1490">
    <property type="match status" value="1"/>
</dbReference>
<feature type="region of interest" description="Disordered" evidence="11">
    <location>
        <begin position="481"/>
        <end position="520"/>
    </location>
</feature>
<comment type="function">
    <text evidence="10">Component of the PAN1 actin cytoskeleton-regulatory complex required for the internalization of endosomes during actin-coupled endocytosis. The complex links the site of endocytosis to the cell membrane-associated actin cytoskeleton. Mediates uptake of external molecules and vacuolar degradation of plasma membrane proteins. Plays a role in the proper organization of the cell membrane-associated actin cytoskeleton and promotes its destabilization.</text>
</comment>
<evidence type="ECO:0000256" key="9">
    <source>
        <dbReference type="ARBA" id="ARBA00023212"/>
    </source>
</evidence>
<proteinExistence type="predicted"/>
<dbReference type="GO" id="GO:0005509">
    <property type="term" value="F:calcium ion binding"/>
    <property type="evidence" value="ECO:0007669"/>
    <property type="project" value="InterPro"/>
</dbReference>
<dbReference type="PANTHER" id="PTHR11216:SF170">
    <property type="entry name" value="DYNAMIN ASSOCIATED PROTEIN 160, ISOFORM D"/>
    <property type="match status" value="1"/>
</dbReference>
<feature type="region of interest" description="Disordered" evidence="11">
    <location>
        <begin position="547"/>
        <end position="566"/>
    </location>
</feature>
<feature type="compositionally biased region" description="Polar residues" evidence="11">
    <location>
        <begin position="1118"/>
        <end position="1127"/>
    </location>
</feature>
<feature type="compositionally biased region" description="Polar residues" evidence="11">
    <location>
        <begin position="834"/>
        <end position="844"/>
    </location>
</feature>
<dbReference type="Pfam" id="PF12763">
    <property type="entry name" value="EH"/>
    <property type="match status" value="3"/>
</dbReference>
<dbReference type="Gene3D" id="1.10.238.10">
    <property type="entry name" value="EF-hand"/>
    <property type="match status" value="3"/>
</dbReference>
<feature type="compositionally biased region" description="Acidic residues" evidence="11">
    <location>
        <begin position="1178"/>
        <end position="1199"/>
    </location>
</feature>
<feature type="compositionally biased region" description="Low complexity" evidence="11">
    <location>
        <begin position="712"/>
        <end position="731"/>
    </location>
</feature>
<dbReference type="PROSITE" id="PS50030">
    <property type="entry name" value="UBA"/>
    <property type="match status" value="1"/>
</dbReference>
<keyword evidence="6" id="KW-0967">Endosome</keyword>
<evidence type="ECO:0000313" key="15">
    <source>
        <dbReference type="EMBL" id="TVY23177.1"/>
    </source>
</evidence>
<evidence type="ECO:0000256" key="7">
    <source>
        <dbReference type="ARBA" id="ARBA00023054"/>
    </source>
</evidence>
<dbReference type="OrthoDB" id="524326at2759"/>
<dbReference type="GeneID" id="41987992"/>
<dbReference type="SMART" id="SM00027">
    <property type="entry name" value="EH"/>
    <property type="match status" value="3"/>
</dbReference>
<name>A0A8H8QUQ5_9HELO</name>
<evidence type="ECO:0000256" key="4">
    <source>
        <dbReference type="ARBA" id="ARBA00011159"/>
    </source>
</evidence>
<dbReference type="PROSITE" id="PS50031">
    <property type="entry name" value="EH"/>
    <property type="match status" value="3"/>
</dbReference>
<feature type="compositionally biased region" description="Pro residues" evidence="11">
    <location>
        <begin position="1100"/>
        <end position="1111"/>
    </location>
</feature>
<dbReference type="GO" id="GO:0016197">
    <property type="term" value="P:endosomal transport"/>
    <property type="evidence" value="ECO:0007669"/>
    <property type="project" value="TreeGrafter"/>
</dbReference>
<feature type="compositionally biased region" description="Low complexity" evidence="11">
    <location>
        <begin position="486"/>
        <end position="495"/>
    </location>
</feature>
<dbReference type="InterPro" id="IPR002048">
    <property type="entry name" value="EF_hand_dom"/>
</dbReference>
<evidence type="ECO:0000256" key="5">
    <source>
        <dbReference type="ARBA" id="ARBA00022583"/>
    </source>
</evidence>
<keyword evidence="9" id="KW-0206">Cytoskeleton</keyword>
<keyword evidence="7" id="KW-0175">Coiled coil</keyword>
<dbReference type="SMART" id="SM00165">
    <property type="entry name" value="UBA"/>
    <property type="match status" value="1"/>
</dbReference>
<dbReference type="GO" id="GO:0030479">
    <property type="term" value="C:actin cortical patch"/>
    <property type="evidence" value="ECO:0007669"/>
    <property type="project" value="UniProtKB-SubCell"/>
</dbReference>
<feature type="region of interest" description="Disordered" evidence="11">
    <location>
        <begin position="362"/>
        <end position="390"/>
    </location>
</feature>
<feature type="domain" description="EF-hand" evidence="14">
    <location>
        <begin position="326"/>
        <end position="361"/>
    </location>
</feature>
<feature type="compositionally biased region" description="Polar residues" evidence="11">
    <location>
        <begin position="1149"/>
        <end position="1158"/>
    </location>
</feature>
<feature type="compositionally biased region" description="Low complexity" evidence="11">
    <location>
        <begin position="449"/>
        <end position="464"/>
    </location>
</feature>
<evidence type="ECO:0000256" key="8">
    <source>
        <dbReference type="ARBA" id="ARBA00023203"/>
    </source>
</evidence>
<dbReference type="SMART" id="SM00054">
    <property type="entry name" value="EFh"/>
    <property type="match status" value="4"/>
</dbReference>
<evidence type="ECO:0000313" key="16">
    <source>
        <dbReference type="Proteomes" id="UP000431533"/>
    </source>
</evidence>
<dbReference type="GO" id="GO:0010008">
    <property type="term" value="C:endosome membrane"/>
    <property type="evidence" value="ECO:0007669"/>
    <property type="project" value="UniProtKB-SubCell"/>
</dbReference>
<dbReference type="InterPro" id="IPR009060">
    <property type="entry name" value="UBA-like_sf"/>
</dbReference>
<keyword evidence="9" id="KW-0963">Cytoplasm</keyword>
<reference evidence="15 16" key="1">
    <citation type="submission" date="2018-05" db="EMBL/GenBank/DDBJ databases">
        <title>Genome sequencing and assembly of the regulated plant pathogen Lachnellula willkommii and related sister species for the development of diagnostic species identification markers.</title>
        <authorList>
            <person name="Giroux E."/>
            <person name="Bilodeau G."/>
        </authorList>
    </citation>
    <scope>NUCLEOTIDE SEQUENCE [LARGE SCALE GENOMIC DNA]</scope>
    <source>
        <strain evidence="15 16">CBS 185.66</strain>
    </source>
</reference>
<feature type="compositionally biased region" description="Low complexity" evidence="11">
    <location>
        <begin position="1005"/>
        <end position="1015"/>
    </location>
</feature>
<feature type="region of interest" description="Disordered" evidence="11">
    <location>
        <begin position="417"/>
        <end position="464"/>
    </location>
</feature>
<keyword evidence="8" id="KW-0009">Actin-binding</keyword>
<feature type="compositionally biased region" description="Polar residues" evidence="11">
    <location>
        <begin position="798"/>
        <end position="823"/>
    </location>
</feature>
<dbReference type="CDD" id="cd00052">
    <property type="entry name" value="EH"/>
    <property type="match status" value="3"/>
</dbReference>
<feature type="compositionally biased region" description="Polar residues" evidence="11">
    <location>
        <begin position="1247"/>
        <end position="1265"/>
    </location>
</feature>
<feature type="region of interest" description="Disordered" evidence="11">
    <location>
        <begin position="706"/>
        <end position="1315"/>
    </location>
</feature>
<organism evidence="15 16">
    <name type="scientific">Lachnellula hyalina</name>
    <dbReference type="NCBI Taxonomy" id="1316788"/>
    <lineage>
        <taxon>Eukaryota</taxon>
        <taxon>Fungi</taxon>
        <taxon>Dikarya</taxon>
        <taxon>Ascomycota</taxon>
        <taxon>Pezizomycotina</taxon>
        <taxon>Leotiomycetes</taxon>
        <taxon>Helotiales</taxon>
        <taxon>Lachnaceae</taxon>
        <taxon>Lachnellula</taxon>
    </lineage>
</organism>
<feature type="domain" description="EH" evidence="13">
    <location>
        <begin position="147"/>
        <end position="237"/>
    </location>
</feature>
<evidence type="ECO:0000259" key="13">
    <source>
        <dbReference type="PROSITE" id="PS50031"/>
    </source>
</evidence>
<gene>
    <name evidence="15" type="ORF">LHYA1_G007794</name>
</gene>